<feature type="compositionally biased region" description="Low complexity" evidence="1">
    <location>
        <begin position="456"/>
        <end position="479"/>
    </location>
</feature>
<dbReference type="EMBL" id="HBIP01027027">
    <property type="protein sequence ID" value="CAE0501250.1"/>
    <property type="molecule type" value="Transcribed_RNA"/>
</dbReference>
<protein>
    <recommendedName>
        <fullName evidence="2">Dienelactone hydrolase domain-containing protein</fullName>
    </recommendedName>
</protein>
<accession>A0A7S3R3V6</accession>
<feature type="region of interest" description="Disordered" evidence="1">
    <location>
        <begin position="438"/>
        <end position="479"/>
    </location>
</feature>
<evidence type="ECO:0000313" key="3">
    <source>
        <dbReference type="EMBL" id="CAE0501250.1"/>
    </source>
</evidence>
<dbReference type="Gene3D" id="3.40.50.1820">
    <property type="entry name" value="alpha/beta hydrolase"/>
    <property type="match status" value="1"/>
</dbReference>
<dbReference type="InterPro" id="IPR002925">
    <property type="entry name" value="Dienelactn_hydro"/>
</dbReference>
<feature type="compositionally biased region" description="Pro residues" evidence="1">
    <location>
        <begin position="366"/>
        <end position="377"/>
    </location>
</feature>
<feature type="compositionally biased region" description="Polar residues" evidence="1">
    <location>
        <begin position="139"/>
        <end position="168"/>
    </location>
</feature>
<feature type="compositionally biased region" description="Pro residues" evidence="1">
    <location>
        <begin position="397"/>
        <end position="407"/>
    </location>
</feature>
<feature type="compositionally biased region" description="Polar residues" evidence="1">
    <location>
        <begin position="409"/>
        <end position="418"/>
    </location>
</feature>
<feature type="compositionally biased region" description="Low complexity" evidence="1">
    <location>
        <begin position="284"/>
        <end position="297"/>
    </location>
</feature>
<feature type="compositionally biased region" description="Polar residues" evidence="1">
    <location>
        <begin position="232"/>
        <end position="246"/>
    </location>
</feature>
<gene>
    <name evidence="3" type="ORF">DTER00134_LOCUS16323</name>
</gene>
<reference evidence="3" key="1">
    <citation type="submission" date="2021-01" db="EMBL/GenBank/DDBJ databases">
        <authorList>
            <person name="Corre E."/>
            <person name="Pelletier E."/>
            <person name="Niang G."/>
            <person name="Scheremetjew M."/>
            <person name="Finn R."/>
            <person name="Kale V."/>
            <person name="Holt S."/>
            <person name="Cochrane G."/>
            <person name="Meng A."/>
            <person name="Brown T."/>
            <person name="Cohen L."/>
        </authorList>
    </citation>
    <scope>NUCLEOTIDE SEQUENCE</scope>
    <source>
        <strain evidence="3">CCMP1320</strain>
    </source>
</reference>
<dbReference type="InterPro" id="IPR029058">
    <property type="entry name" value="AB_hydrolase_fold"/>
</dbReference>
<organism evidence="3">
    <name type="scientific">Dunaliella tertiolecta</name>
    <name type="common">Green alga</name>
    <dbReference type="NCBI Taxonomy" id="3047"/>
    <lineage>
        <taxon>Eukaryota</taxon>
        <taxon>Viridiplantae</taxon>
        <taxon>Chlorophyta</taxon>
        <taxon>core chlorophytes</taxon>
        <taxon>Chlorophyceae</taxon>
        <taxon>CS clade</taxon>
        <taxon>Chlamydomonadales</taxon>
        <taxon>Dunaliellaceae</taxon>
        <taxon>Dunaliella</taxon>
    </lineage>
</organism>
<sequence length="892" mass="96238">MAEVPSEGQPMESPEVLTARRMLLSAVMQGRKRPAKPLVNPVVDRKRSPVASGLVVADLELCSEPGSPQGWVPMRLIWDPRALGPHIPPAVQTPPTPTQTKQPELESNVQRQLQLKLQLYDTDSGPSLEPQQCPLLQPKAQTSSRGQSTSTATQTLQHPHTTSSTKASANAPRAIVGPPKYPEQVAQAKGMDAANVALQSLCTSPYDSPPPEKASAPSPRSGPPKAAAVPLSPQNYEALTFLSTPHYQGPEPPSPLARIRNSPSQSPVLHAGASPPSLTPTPSAPLDNSLSPSSPVSEHSESHIPGMHTPSPDPSPTPTSPTSGSGNQPSFSRDFPPSSLIPSPLERISRRKSSFSFPFPQLHPAAPTPHPSPPMTPPLRSAGAPGPASESFCTINLPPPTTAPPTTPVSLLQRTSHAASRPTFVHQGSQVWVNTEGAYDDTHSHSPRQELHSGKGLSPSPGSAHAAAEAEAGGKASSAGVPQKLPVVIFLHATGSNMDSQRGRQEQYAFAGYFTVAIDCRYHGERQGAPLEPTRALQPPIKPSQKPVNAYQEALVRAWQGSGERPFLLDNVFDIICCLDYLAVRPEVDMKRVGITGVSLGGMHAWLTAVVDQRIAVTAPMIGVQGFGWAIHHNAFQARVDSIPLVFEAAARDMSKPAVDAEVVKAVWRKLLPGMLGGYDAPFSLPELFPRPFIIVNGELDPRCPMPGVLEAFKTVQHAYMRRLYLTQQKEKGERRERQRKAQAEEDARQRQAEEQREKEQQIQPPDPRNAPAKPQRLTMSKISPGTSALITAETIASLPPVLPISDCEGEAYQECQREMWRLEAERAAEHAAVVEAVNTLTALYVEPRVGHAETAGMHKAVKEFLDIYLKGPTRRQTLSSSTRAHLISLAT</sequence>
<feature type="region of interest" description="Disordered" evidence="1">
    <location>
        <begin position="122"/>
        <end position="424"/>
    </location>
</feature>
<feature type="compositionally biased region" description="Low complexity" evidence="1">
    <location>
        <begin position="354"/>
        <end position="365"/>
    </location>
</feature>
<dbReference type="AlphaFoldDB" id="A0A7S3R3V6"/>
<evidence type="ECO:0000256" key="1">
    <source>
        <dbReference type="SAM" id="MobiDB-lite"/>
    </source>
</evidence>
<feature type="compositionally biased region" description="Polar residues" evidence="1">
    <location>
        <begin position="197"/>
        <end position="206"/>
    </location>
</feature>
<feature type="compositionally biased region" description="Basic and acidic residues" evidence="1">
    <location>
        <begin position="440"/>
        <end position="453"/>
    </location>
</feature>
<dbReference type="GO" id="GO:0016787">
    <property type="term" value="F:hydrolase activity"/>
    <property type="evidence" value="ECO:0007669"/>
    <property type="project" value="InterPro"/>
</dbReference>
<feature type="compositionally biased region" description="Pro residues" evidence="1">
    <location>
        <begin position="86"/>
        <end position="97"/>
    </location>
</feature>
<feature type="domain" description="Dienelactone hydrolase" evidence="2">
    <location>
        <begin position="480"/>
        <end position="662"/>
    </location>
</feature>
<name>A0A7S3R3V6_DUNTE</name>
<proteinExistence type="predicted"/>
<dbReference type="PANTHER" id="PTHR47381:SF3">
    <property type="entry name" value="ALPHA_BETA-HYDROLASES SUPERFAMILY PROTEIN"/>
    <property type="match status" value="1"/>
</dbReference>
<feature type="region of interest" description="Disordered" evidence="1">
    <location>
        <begin position="85"/>
        <end position="106"/>
    </location>
</feature>
<dbReference type="PANTHER" id="PTHR47381">
    <property type="entry name" value="ALPHA/BETA-HYDROLASES SUPERFAMILY PROTEIN"/>
    <property type="match status" value="1"/>
</dbReference>
<feature type="region of interest" description="Disordered" evidence="1">
    <location>
        <begin position="730"/>
        <end position="779"/>
    </location>
</feature>
<feature type="compositionally biased region" description="Basic and acidic residues" evidence="1">
    <location>
        <begin position="730"/>
        <end position="761"/>
    </location>
</feature>
<evidence type="ECO:0000259" key="2">
    <source>
        <dbReference type="Pfam" id="PF01738"/>
    </source>
</evidence>
<dbReference type="SUPFAM" id="SSF53474">
    <property type="entry name" value="alpha/beta-Hydrolases"/>
    <property type="match status" value="1"/>
</dbReference>
<dbReference type="Pfam" id="PF01738">
    <property type="entry name" value="DLH"/>
    <property type="match status" value="1"/>
</dbReference>